<dbReference type="Proteomes" id="UP000321204">
    <property type="component" value="Chromosome"/>
</dbReference>
<dbReference type="RefSeq" id="WP_146790326.1">
    <property type="nucleotide sequence ID" value="NZ_BAABIO010000003.1"/>
</dbReference>
<evidence type="ECO:0000313" key="2">
    <source>
        <dbReference type="EMBL" id="QEC57714.1"/>
    </source>
</evidence>
<feature type="domain" description="DUF4166" evidence="1">
    <location>
        <begin position="16"/>
        <end position="201"/>
    </location>
</feature>
<protein>
    <submittedName>
        <fullName evidence="2">DUF4166 domain-containing protein</fullName>
    </submittedName>
</protein>
<evidence type="ECO:0000259" key="1">
    <source>
        <dbReference type="Pfam" id="PF13761"/>
    </source>
</evidence>
<organism evidence="2 3">
    <name type="scientific">Flavisolibacter ginsenosidimutans</name>
    <dbReference type="NCBI Taxonomy" id="661481"/>
    <lineage>
        <taxon>Bacteria</taxon>
        <taxon>Pseudomonadati</taxon>
        <taxon>Bacteroidota</taxon>
        <taxon>Chitinophagia</taxon>
        <taxon>Chitinophagales</taxon>
        <taxon>Chitinophagaceae</taxon>
        <taxon>Flavisolibacter</taxon>
    </lineage>
</organism>
<proteinExistence type="predicted"/>
<dbReference type="Pfam" id="PF13761">
    <property type="entry name" value="DUF4166"/>
    <property type="match status" value="1"/>
</dbReference>
<dbReference type="OrthoDB" id="2448833at2"/>
<dbReference type="KEGG" id="fgg:FSB75_17995"/>
<dbReference type="InterPro" id="IPR025311">
    <property type="entry name" value="DUF4166"/>
</dbReference>
<accession>A0A5B8UM30</accession>
<dbReference type="EMBL" id="CP042433">
    <property type="protein sequence ID" value="QEC57714.1"/>
    <property type="molecule type" value="Genomic_DNA"/>
</dbReference>
<evidence type="ECO:0000313" key="3">
    <source>
        <dbReference type="Proteomes" id="UP000321204"/>
    </source>
</evidence>
<name>A0A5B8UM30_9BACT</name>
<sequence>MSSIYQQVLGSDFQKLHPQIQKRFGFSSNDKIASIGKGIMQSVWYGKPYTLPFLYVGTWRNIMFPQKGKNVPFTIENYAYKDKFGRETVTWIRKYRFPNRERRFDATMIYSKKRKRIVDYLGTHQHLAVDIEMKVAENGGLNLTSGEQRFYEGAIGFKFPMLFSGKANVCEWFEDKEQKFKISVVVTNKIWGKLFGYEGTFDVEYVPVNSTIDIPNDVLPIREEIRE</sequence>
<reference evidence="2 3" key="1">
    <citation type="journal article" date="2015" name="Int. J. Syst. Evol. Microbiol.">
        <title>Flavisolibacter ginsenosidimutans sp. nov., with ginsenoside-converting activity isolated from soil used for cultivating ginseng.</title>
        <authorList>
            <person name="Zhao Y."/>
            <person name="Liu Q."/>
            <person name="Kang M.S."/>
            <person name="Jin F."/>
            <person name="Yu H."/>
            <person name="Im W.T."/>
        </authorList>
    </citation>
    <scope>NUCLEOTIDE SEQUENCE [LARGE SCALE GENOMIC DNA]</scope>
    <source>
        <strain evidence="2 3">Gsoil 636</strain>
    </source>
</reference>
<dbReference type="AlphaFoldDB" id="A0A5B8UM30"/>
<gene>
    <name evidence="2" type="ORF">FSB75_17995</name>
</gene>
<keyword evidence="3" id="KW-1185">Reference proteome</keyword>